<sequence>MRQPGDRSPAPGPLALVQDLLNTVDIEAGRDRLRTIAELTAFAAAHDAAGLSFTDSDVTETRRFREALRDACRGHAGSEVPAASAAALRYTLGTSPLLLTIDGTGAARAVPATGLGGSAALIAGVAAAILNAATAGTWPRLKACAAHRCQWVYYDHSPAGRGRWCTMSICGSRAKMRAYRAGRSATRSGPAA</sequence>
<dbReference type="InterPro" id="IPR023286">
    <property type="entry name" value="ABATE_dom_sf"/>
</dbReference>
<feature type="domain" description="Zinc finger CGNR" evidence="1">
    <location>
        <begin position="140"/>
        <end position="181"/>
    </location>
</feature>
<dbReference type="RefSeq" id="WP_203859256.1">
    <property type="nucleotide sequence ID" value="NZ_BAAAZQ010000006.1"/>
</dbReference>
<dbReference type="PANTHER" id="PTHR35525:SF3">
    <property type="entry name" value="BLL6575 PROTEIN"/>
    <property type="match status" value="1"/>
</dbReference>
<evidence type="ECO:0000313" key="2">
    <source>
        <dbReference type="EMBL" id="GIG97774.1"/>
    </source>
</evidence>
<protein>
    <recommendedName>
        <fullName evidence="1">Zinc finger CGNR domain-containing protein</fullName>
    </recommendedName>
</protein>
<accession>A0ABQ4ET31</accession>
<reference evidence="2 3" key="1">
    <citation type="submission" date="2021-01" db="EMBL/GenBank/DDBJ databases">
        <title>Whole genome shotgun sequence of Plantactinospora mayteni NBRC 109088.</title>
        <authorList>
            <person name="Komaki H."/>
            <person name="Tamura T."/>
        </authorList>
    </citation>
    <scope>NUCLEOTIDE SEQUENCE [LARGE SCALE GENOMIC DNA]</scope>
    <source>
        <strain evidence="2 3">NBRC 109088</strain>
    </source>
</reference>
<proteinExistence type="predicted"/>
<evidence type="ECO:0000259" key="1">
    <source>
        <dbReference type="Pfam" id="PF11706"/>
    </source>
</evidence>
<organism evidence="2 3">
    <name type="scientific">Plantactinospora mayteni</name>
    <dbReference type="NCBI Taxonomy" id="566021"/>
    <lineage>
        <taxon>Bacteria</taxon>
        <taxon>Bacillati</taxon>
        <taxon>Actinomycetota</taxon>
        <taxon>Actinomycetes</taxon>
        <taxon>Micromonosporales</taxon>
        <taxon>Micromonosporaceae</taxon>
        <taxon>Plantactinospora</taxon>
    </lineage>
</organism>
<dbReference type="PANTHER" id="PTHR35525">
    <property type="entry name" value="BLL6575 PROTEIN"/>
    <property type="match status" value="1"/>
</dbReference>
<dbReference type="Gene3D" id="1.10.3300.10">
    <property type="entry name" value="Jann2411-like domain"/>
    <property type="match status" value="1"/>
</dbReference>
<dbReference type="InterPro" id="IPR010852">
    <property type="entry name" value="ABATE"/>
</dbReference>
<dbReference type="Pfam" id="PF07336">
    <property type="entry name" value="ABATE"/>
    <property type="match status" value="1"/>
</dbReference>
<evidence type="ECO:0000313" key="3">
    <source>
        <dbReference type="Proteomes" id="UP000621500"/>
    </source>
</evidence>
<comment type="caution">
    <text evidence="2">The sequence shown here is derived from an EMBL/GenBank/DDBJ whole genome shotgun (WGS) entry which is preliminary data.</text>
</comment>
<dbReference type="InterPro" id="IPR021005">
    <property type="entry name" value="Znf_CGNR"/>
</dbReference>
<dbReference type="Proteomes" id="UP000621500">
    <property type="component" value="Unassembled WGS sequence"/>
</dbReference>
<name>A0ABQ4ET31_9ACTN</name>
<dbReference type="SUPFAM" id="SSF160904">
    <property type="entry name" value="Jann2411-like"/>
    <property type="match status" value="1"/>
</dbReference>
<dbReference type="EMBL" id="BONX01000029">
    <property type="protein sequence ID" value="GIG97774.1"/>
    <property type="molecule type" value="Genomic_DNA"/>
</dbReference>
<dbReference type="Pfam" id="PF11706">
    <property type="entry name" value="zf-CGNR"/>
    <property type="match status" value="1"/>
</dbReference>
<gene>
    <name evidence="2" type="ORF">Pma05_43470</name>
</gene>
<keyword evidence="3" id="KW-1185">Reference proteome</keyword>